<dbReference type="Proteomes" id="UP000030711">
    <property type="component" value="Chromosome 10"/>
</dbReference>
<organism evidence="1 2">
    <name type="scientific">Eucalyptus grandis</name>
    <name type="common">Flooded gum</name>
    <dbReference type="NCBI Taxonomy" id="71139"/>
    <lineage>
        <taxon>Eukaryota</taxon>
        <taxon>Viridiplantae</taxon>
        <taxon>Streptophyta</taxon>
        <taxon>Embryophyta</taxon>
        <taxon>Tracheophyta</taxon>
        <taxon>Spermatophyta</taxon>
        <taxon>Magnoliopsida</taxon>
        <taxon>eudicotyledons</taxon>
        <taxon>Gunneridae</taxon>
        <taxon>Pentapetalae</taxon>
        <taxon>rosids</taxon>
        <taxon>malvids</taxon>
        <taxon>Myrtales</taxon>
        <taxon>Myrtaceae</taxon>
        <taxon>Myrtoideae</taxon>
        <taxon>Eucalypteae</taxon>
        <taxon>Eucalyptus</taxon>
    </lineage>
</organism>
<protein>
    <submittedName>
        <fullName evidence="1">Uncharacterized protein</fullName>
    </submittedName>
</protein>
<accession>A0ACC3JAJ5</accession>
<sequence length="708" mass="80009">MAAAEVAVSPAILGLRDLLSKPEDTIVSKRLTDQISDSISKLQEILKHAEVNDDRNQETRRCEEQLLLQARRAEQIAEEFLVKLSRHQMSKLQKGRFTKLFGLVRFFLVMNRGSARKKMAEDFMTKVRSLFSEFTSSRPPAKGLLGTERASSSSSSKRNQENKRQRVESDIVGRDKYVERLRVWLVKDDDSNLRVISVVGQQACGKTALVRRVFSEPEIKHHFDCRAWVRVPDHGAESDRMKSLLVDILKLTPLQDQVKDLEHKQEEQLFEMIHKSLMDIKYLIVLDNLCEGSLINKLLVPFVDSMNGSRRKVDKSARSCRMPAFLHEFFFAKAKELGLPRIRRSSDSDSDEKSRGMDPVAEQSAQNQQKQAQNKAAGHYGYQVQFLRSFASFNTRKLGTQAREIEDLLKSTKLAWGPGLLRVLDLEGVYKPVLPENFGNILCNLRYLGLRWTALDLIPESVGNLLLLETLDLKHTNITKVTSAIWDAKNLQHLYLSEASLKSLRLRSRDLLGQPARLDLSDMNWPDSLSNLYLLGSLQSVPGSLSVCCRNLKALTLSMSRLECDPMEALKGLENLIVLRLLARSFTGTRLCCPGEYFPKLCVLKLWKLEELNELVVEKGAMCKLKELEIRQCKNLAKVAGLRPIGSLESVSLTGVKEKLANDDSLGVSRDIVNAKELIPEVKCLSNIIVVVIIIVFINESAILLCNI</sequence>
<evidence type="ECO:0000313" key="2">
    <source>
        <dbReference type="Proteomes" id="UP000030711"/>
    </source>
</evidence>
<comment type="caution">
    <text evidence="1">The sequence shown here is derived from an EMBL/GenBank/DDBJ whole genome shotgun (WGS) entry which is preliminary data.</text>
</comment>
<proteinExistence type="predicted"/>
<dbReference type="EMBL" id="CM064444">
    <property type="protein sequence ID" value="KAK3410685.1"/>
    <property type="molecule type" value="Genomic_DNA"/>
</dbReference>
<name>A0ACC3JAJ5_EUCGR</name>
<reference evidence="1 2" key="1">
    <citation type="journal article" date="2014" name="Nature">
        <title>The genome of Eucalyptus grandis.</title>
        <authorList>
            <person name="Myburg A.A."/>
            <person name="Grattapaglia D."/>
            <person name="Tuskan G.A."/>
            <person name="Hellsten U."/>
            <person name="Hayes R.D."/>
            <person name="Grimwood J."/>
            <person name="Jenkins J."/>
            <person name="Lindquist E."/>
            <person name="Tice H."/>
            <person name="Bauer D."/>
            <person name="Goodstein D.M."/>
            <person name="Dubchak I."/>
            <person name="Poliakov A."/>
            <person name="Mizrachi E."/>
            <person name="Kullan A.R."/>
            <person name="Hussey S.G."/>
            <person name="Pinard D."/>
            <person name="van der Merwe K."/>
            <person name="Singh P."/>
            <person name="van Jaarsveld I."/>
            <person name="Silva-Junior O.B."/>
            <person name="Togawa R.C."/>
            <person name="Pappas M.R."/>
            <person name="Faria D.A."/>
            <person name="Sansaloni C.P."/>
            <person name="Petroli C.D."/>
            <person name="Yang X."/>
            <person name="Ranjan P."/>
            <person name="Tschaplinski T.J."/>
            <person name="Ye C.Y."/>
            <person name="Li T."/>
            <person name="Sterck L."/>
            <person name="Vanneste K."/>
            <person name="Murat F."/>
            <person name="Soler M."/>
            <person name="Clemente H.S."/>
            <person name="Saidi N."/>
            <person name="Cassan-Wang H."/>
            <person name="Dunand C."/>
            <person name="Hefer C.A."/>
            <person name="Bornberg-Bauer E."/>
            <person name="Kersting A.R."/>
            <person name="Vining K."/>
            <person name="Amarasinghe V."/>
            <person name="Ranik M."/>
            <person name="Naithani S."/>
            <person name="Elser J."/>
            <person name="Boyd A.E."/>
            <person name="Liston A."/>
            <person name="Spatafora J.W."/>
            <person name="Dharmwardhana P."/>
            <person name="Raja R."/>
            <person name="Sullivan C."/>
            <person name="Romanel E."/>
            <person name="Alves-Ferreira M."/>
            <person name="Kulheim C."/>
            <person name="Foley W."/>
            <person name="Carocha V."/>
            <person name="Paiva J."/>
            <person name="Kudrna D."/>
            <person name="Brommonschenkel S.H."/>
            <person name="Pasquali G."/>
            <person name="Byrne M."/>
            <person name="Rigault P."/>
            <person name="Tibbits J."/>
            <person name="Spokevicius A."/>
            <person name="Jones R.C."/>
            <person name="Steane D.A."/>
            <person name="Vaillancourt R.E."/>
            <person name="Potts B.M."/>
            <person name="Joubert F."/>
            <person name="Barry K."/>
            <person name="Pappas G.J."/>
            <person name="Strauss S.H."/>
            <person name="Jaiswal P."/>
            <person name="Grima-Pettenati J."/>
            <person name="Salse J."/>
            <person name="Van de Peer Y."/>
            <person name="Rokhsar D.S."/>
            <person name="Schmutz J."/>
        </authorList>
    </citation>
    <scope>NUCLEOTIDE SEQUENCE [LARGE SCALE GENOMIC DNA]</scope>
    <source>
        <strain evidence="2">cv. BRASUZ1</strain>
        <tissue evidence="1">Leaf extractions</tissue>
    </source>
</reference>
<evidence type="ECO:0000313" key="1">
    <source>
        <dbReference type="EMBL" id="KAK3410685.1"/>
    </source>
</evidence>
<keyword evidence="2" id="KW-1185">Reference proteome</keyword>
<gene>
    <name evidence="1" type="ORF">EUGRSUZ_J02621</name>
</gene>